<dbReference type="GO" id="GO:0046872">
    <property type="term" value="F:metal ion binding"/>
    <property type="evidence" value="ECO:0007669"/>
    <property type="project" value="UniProtKB-KW"/>
</dbReference>
<dbReference type="PRINTS" id="PR00599">
    <property type="entry name" value="MAPEPTIDASE"/>
</dbReference>
<feature type="domain" description="Creatinase N-terminal" evidence="5">
    <location>
        <begin position="2"/>
        <end position="125"/>
    </location>
</feature>
<dbReference type="InterPro" id="IPR000587">
    <property type="entry name" value="Creatinase_N"/>
</dbReference>
<dbReference type="Gene3D" id="3.40.350.10">
    <property type="entry name" value="Creatinase/prolidase N-terminal domain"/>
    <property type="match status" value="1"/>
</dbReference>
<dbReference type="PANTHER" id="PTHR46112:SF3">
    <property type="entry name" value="AMINOPEPTIDASE YPDF"/>
    <property type="match status" value="1"/>
</dbReference>
<dbReference type="Proteomes" id="UP000430508">
    <property type="component" value="Chromosome"/>
</dbReference>
<dbReference type="PANTHER" id="PTHR46112">
    <property type="entry name" value="AMINOPEPTIDASE"/>
    <property type="match status" value="1"/>
</dbReference>
<evidence type="ECO:0000256" key="3">
    <source>
        <dbReference type="ARBA" id="ARBA00022801"/>
    </source>
</evidence>
<reference evidence="6 7" key="1">
    <citation type="submission" date="2019-12" db="EMBL/GenBank/DDBJ databases">
        <title>Sequence classification of anaerobic respiratory reductive dehalogenases: First we see many, then we see few.</title>
        <authorList>
            <person name="Molenda O."/>
            <person name="Puentes Jacome L.A."/>
            <person name="Cao X."/>
            <person name="Nesbo C.L."/>
            <person name="Tang S."/>
            <person name="Morson N."/>
            <person name="Patron J."/>
            <person name="Lomheim L."/>
            <person name="Wishart D.S."/>
            <person name="Edwards E.A."/>
        </authorList>
    </citation>
    <scope>NUCLEOTIDE SEQUENCE [LARGE SCALE GENOMIC DNA]</scope>
    <source>
        <strain evidence="6 7">12DCA</strain>
    </source>
</reference>
<dbReference type="InterPro" id="IPR001131">
    <property type="entry name" value="Peptidase_M24B_aminopep-P_CS"/>
</dbReference>
<feature type="domain" description="Peptidase M24" evidence="4">
    <location>
        <begin position="133"/>
        <end position="335"/>
    </location>
</feature>
<dbReference type="GO" id="GO:0008235">
    <property type="term" value="F:metalloexopeptidase activity"/>
    <property type="evidence" value="ECO:0007669"/>
    <property type="project" value="UniProtKB-ARBA"/>
</dbReference>
<keyword evidence="2" id="KW-0479">Metal-binding</keyword>
<dbReference type="InterPro" id="IPR029149">
    <property type="entry name" value="Creatin/AminoP/Spt16_N"/>
</dbReference>
<dbReference type="InterPro" id="IPR001714">
    <property type="entry name" value="Pept_M24_MAP"/>
</dbReference>
<dbReference type="CDD" id="cd01092">
    <property type="entry name" value="APP-like"/>
    <property type="match status" value="1"/>
</dbReference>
<keyword evidence="3" id="KW-0378">Hydrolase</keyword>
<evidence type="ECO:0000259" key="5">
    <source>
        <dbReference type="Pfam" id="PF01321"/>
    </source>
</evidence>
<dbReference type="PROSITE" id="PS00491">
    <property type="entry name" value="PROLINE_PEPTIDASE"/>
    <property type="match status" value="1"/>
</dbReference>
<sequence length="352" mass="39013">MRLEKIRRRLAENKLDALIVTSPPNIFYLSGFTGTSATLLIEPERSILFTDFRYMEQAATEAPGFEIVKVAGDPYTVIGEMLKGLIVIGIEEEALSLGDFQKLQKTLDGRRFENASALFKKLRQIKDETEIALIRQAIGITDHAFAQTLSKIYPGMTEEELSLELEFSQRKMGASSRSFDYIVASGIRSSLPHGTASSKKMQKGEFLTLDIGAVYQRYCSDFTRTLFLGKPESKHLEVYDIVLEAQLTGLKALKPGVKAKDVDAAAREVITRAGYGEYFGHSLGHSLGIEIHETPFLNTRDETVLEPGMVLTIEPGIYIPDWGGVRIEDVALVTNSGAEVLTQTPKQCIIID</sequence>
<dbReference type="EMBL" id="CP046996">
    <property type="protein sequence ID" value="QHA00367.1"/>
    <property type="molecule type" value="Genomic_DNA"/>
</dbReference>
<dbReference type="AlphaFoldDB" id="A0A857DHJ2"/>
<evidence type="ECO:0000256" key="2">
    <source>
        <dbReference type="ARBA" id="ARBA00022723"/>
    </source>
</evidence>
<evidence type="ECO:0000259" key="4">
    <source>
        <dbReference type="Pfam" id="PF00557"/>
    </source>
</evidence>
<accession>A0A857DHJ2</accession>
<gene>
    <name evidence="6" type="ORF">GQ588_06830</name>
</gene>
<dbReference type="InterPro" id="IPR036005">
    <property type="entry name" value="Creatinase/aminopeptidase-like"/>
</dbReference>
<name>A0A857DHJ2_9FIRM</name>
<comment type="similarity">
    <text evidence="1">Belongs to the peptidase M24B family.</text>
</comment>
<organism evidence="6 7">
    <name type="scientific">Dehalobacter restrictus</name>
    <dbReference type="NCBI Taxonomy" id="55583"/>
    <lineage>
        <taxon>Bacteria</taxon>
        <taxon>Bacillati</taxon>
        <taxon>Bacillota</taxon>
        <taxon>Clostridia</taxon>
        <taxon>Eubacteriales</taxon>
        <taxon>Desulfitobacteriaceae</taxon>
        <taxon>Dehalobacter</taxon>
    </lineage>
</organism>
<dbReference type="RefSeq" id="WP_019225820.1">
    <property type="nucleotide sequence ID" value="NZ_CP046996.1"/>
</dbReference>
<dbReference type="Pfam" id="PF01321">
    <property type="entry name" value="Creatinase_N"/>
    <property type="match status" value="1"/>
</dbReference>
<dbReference type="FunFam" id="3.90.230.10:FF:000014">
    <property type="entry name" value="Aminopeptidase P family protein"/>
    <property type="match status" value="1"/>
</dbReference>
<proteinExistence type="inferred from homology"/>
<dbReference type="SUPFAM" id="SSF53092">
    <property type="entry name" value="Creatinase/prolidase N-terminal domain"/>
    <property type="match status" value="1"/>
</dbReference>
<evidence type="ECO:0000256" key="1">
    <source>
        <dbReference type="ARBA" id="ARBA00008766"/>
    </source>
</evidence>
<dbReference type="Gene3D" id="3.90.230.10">
    <property type="entry name" value="Creatinase/methionine aminopeptidase superfamily"/>
    <property type="match status" value="1"/>
</dbReference>
<protein>
    <submittedName>
        <fullName evidence="6">M24 family metallopeptidase</fullName>
    </submittedName>
</protein>
<dbReference type="Pfam" id="PF00557">
    <property type="entry name" value="Peptidase_M24"/>
    <property type="match status" value="1"/>
</dbReference>
<dbReference type="InterPro" id="IPR000994">
    <property type="entry name" value="Pept_M24"/>
</dbReference>
<dbReference type="GO" id="GO:0004177">
    <property type="term" value="F:aminopeptidase activity"/>
    <property type="evidence" value="ECO:0007669"/>
    <property type="project" value="UniProtKB-ARBA"/>
</dbReference>
<dbReference type="SUPFAM" id="SSF55920">
    <property type="entry name" value="Creatinase/aminopeptidase"/>
    <property type="match status" value="1"/>
</dbReference>
<evidence type="ECO:0000313" key="6">
    <source>
        <dbReference type="EMBL" id="QHA00367.1"/>
    </source>
</evidence>
<dbReference type="InterPro" id="IPR050659">
    <property type="entry name" value="Peptidase_M24B"/>
</dbReference>
<evidence type="ECO:0000313" key="7">
    <source>
        <dbReference type="Proteomes" id="UP000430508"/>
    </source>
</evidence>